<feature type="transmembrane region" description="Helical" evidence="9">
    <location>
        <begin position="30"/>
        <end position="55"/>
    </location>
</feature>
<feature type="domain" description="G-protein coupled receptors family 1 profile" evidence="10">
    <location>
        <begin position="43"/>
        <end position="293"/>
    </location>
</feature>
<dbReference type="InterPro" id="IPR017452">
    <property type="entry name" value="GPCR_Rhodpsn_7TM"/>
</dbReference>
<dbReference type="SUPFAM" id="SSF81321">
    <property type="entry name" value="Family A G protein-coupled receptor-like"/>
    <property type="match status" value="1"/>
</dbReference>
<feature type="transmembrane region" description="Helical" evidence="9">
    <location>
        <begin position="67"/>
        <end position="89"/>
    </location>
</feature>
<evidence type="ECO:0000256" key="7">
    <source>
        <dbReference type="ARBA" id="ARBA00023170"/>
    </source>
</evidence>
<evidence type="ECO:0000313" key="12">
    <source>
        <dbReference type="WBParaSite" id="SMUV_0000521901-mRNA-1"/>
    </source>
</evidence>
<keyword evidence="6 9" id="KW-0472">Membrane</keyword>
<keyword evidence="11" id="KW-1185">Reference proteome</keyword>
<protein>
    <submittedName>
        <fullName evidence="12">G_PROTEIN_RECEP_F1_2 domain-containing protein</fullName>
    </submittedName>
</protein>
<keyword evidence="2" id="KW-1003">Cell membrane</keyword>
<evidence type="ECO:0000256" key="6">
    <source>
        <dbReference type="ARBA" id="ARBA00023136"/>
    </source>
</evidence>
<dbReference type="PANTHER" id="PTHR24229:SF40">
    <property type="entry name" value="ALLATOSTATIN C RECEPTOR 1-RELATED"/>
    <property type="match status" value="1"/>
</dbReference>
<feature type="transmembrane region" description="Helical" evidence="9">
    <location>
        <begin position="155"/>
        <end position="176"/>
    </location>
</feature>
<dbReference type="InterPro" id="IPR000276">
    <property type="entry name" value="GPCR_Rhodpsn"/>
</dbReference>
<evidence type="ECO:0000313" key="11">
    <source>
        <dbReference type="Proteomes" id="UP000046393"/>
    </source>
</evidence>
<dbReference type="PANTHER" id="PTHR24229">
    <property type="entry name" value="NEUROPEPTIDES RECEPTOR"/>
    <property type="match status" value="1"/>
</dbReference>
<feature type="transmembrane region" description="Helical" evidence="9">
    <location>
        <begin position="264"/>
        <end position="292"/>
    </location>
</feature>
<evidence type="ECO:0000256" key="1">
    <source>
        <dbReference type="ARBA" id="ARBA00004651"/>
    </source>
</evidence>
<reference evidence="12" key="1">
    <citation type="submission" date="2017-02" db="UniProtKB">
        <authorList>
            <consortium name="WormBaseParasite"/>
        </authorList>
    </citation>
    <scope>IDENTIFICATION</scope>
</reference>
<dbReference type="GO" id="GO:0004930">
    <property type="term" value="F:G protein-coupled receptor activity"/>
    <property type="evidence" value="ECO:0007669"/>
    <property type="project" value="UniProtKB-KW"/>
</dbReference>
<dbReference type="GO" id="GO:0005886">
    <property type="term" value="C:plasma membrane"/>
    <property type="evidence" value="ECO:0007669"/>
    <property type="project" value="UniProtKB-SubCell"/>
</dbReference>
<evidence type="ECO:0000256" key="9">
    <source>
        <dbReference type="SAM" id="Phobius"/>
    </source>
</evidence>
<keyword evidence="5" id="KW-0297">G-protein coupled receptor</keyword>
<name>A0A0N5AL27_9BILA</name>
<evidence type="ECO:0000256" key="2">
    <source>
        <dbReference type="ARBA" id="ARBA00022475"/>
    </source>
</evidence>
<dbReference type="Pfam" id="PF00001">
    <property type="entry name" value="7tm_1"/>
    <property type="match status" value="1"/>
</dbReference>
<evidence type="ECO:0000256" key="8">
    <source>
        <dbReference type="ARBA" id="ARBA00023224"/>
    </source>
</evidence>
<dbReference type="STRING" id="451379.A0A0N5AL27"/>
<evidence type="ECO:0000256" key="5">
    <source>
        <dbReference type="ARBA" id="ARBA00023040"/>
    </source>
</evidence>
<evidence type="ECO:0000256" key="3">
    <source>
        <dbReference type="ARBA" id="ARBA00022692"/>
    </source>
</evidence>
<dbReference type="AlphaFoldDB" id="A0A0N5AL27"/>
<keyword evidence="3 9" id="KW-0812">Transmembrane</keyword>
<dbReference type="GO" id="GO:0042277">
    <property type="term" value="F:peptide binding"/>
    <property type="evidence" value="ECO:0007669"/>
    <property type="project" value="TreeGrafter"/>
</dbReference>
<dbReference type="PRINTS" id="PR00237">
    <property type="entry name" value="GPCRRHODOPSN"/>
</dbReference>
<dbReference type="GO" id="GO:0043005">
    <property type="term" value="C:neuron projection"/>
    <property type="evidence" value="ECO:0007669"/>
    <property type="project" value="TreeGrafter"/>
</dbReference>
<proteinExistence type="predicted"/>
<evidence type="ECO:0000256" key="4">
    <source>
        <dbReference type="ARBA" id="ARBA00022989"/>
    </source>
</evidence>
<keyword evidence="4 9" id="KW-1133">Transmembrane helix</keyword>
<comment type="subcellular location">
    <subcellularLocation>
        <location evidence="1">Cell membrane</location>
        <topology evidence="1">Multi-pass membrane protein</topology>
    </subcellularLocation>
</comment>
<keyword evidence="8" id="KW-0807">Transducer</keyword>
<dbReference type="Gene3D" id="1.20.1070.10">
    <property type="entry name" value="Rhodopsin 7-helix transmembrane proteins"/>
    <property type="match status" value="1"/>
</dbReference>
<accession>A0A0N5AL27</accession>
<organism evidence="11 12">
    <name type="scientific">Syphacia muris</name>
    <dbReference type="NCBI Taxonomy" id="451379"/>
    <lineage>
        <taxon>Eukaryota</taxon>
        <taxon>Metazoa</taxon>
        <taxon>Ecdysozoa</taxon>
        <taxon>Nematoda</taxon>
        <taxon>Chromadorea</taxon>
        <taxon>Rhabditida</taxon>
        <taxon>Spirurina</taxon>
        <taxon>Oxyuridomorpha</taxon>
        <taxon>Oxyuroidea</taxon>
        <taxon>Oxyuridae</taxon>
        <taxon>Syphacia</taxon>
    </lineage>
</organism>
<keyword evidence="7" id="KW-0675">Receptor</keyword>
<dbReference type="WBParaSite" id="SMUV_0000521901-mRNA-1">
    <property type="protein sequence ID" value="SMUV_0000521901-mRNA-1"/>
    <property type="gene ID" value="SMUV_0000521901"/>
</dbReference>
<dbReference type="CDD" id="cd00637">
    <property type="entry name" value="7tm_classA_rhodopsin-like"/>
    <property type="match status" value="1"/>
</dbReference>
<feature type="transmembrane region" description="Helical" evidence="9">
    <location>
        <begin position="196"/>
        <end position="217"/>
    </location>
</feature>
<dbReference type="PROSITE" id="PS50262">
    <property type="entry name" value="G_PROTEIN_RECEP_F1_2"/>
    <property type="match status" value="1"/>
</dbReference>
<dbReference type="Proteomes" id="UP000046393">
    <property type="component" value="Unplaced"/>
</dbReference>
<sequence length="375" mass="43545">MLLNTSLPVAKQVTQQCHWYYYLGHRQTLAYAYIIVDCAGFCTNIWVLQVVWPLLFAKSFRIPRSIMFYITILCFSDFFTLFGLVFVILDMIRGMWIFGEIGCNIYLLVEACNKFFPPFIVVLISRTCYKTICQGVIERKKASSINVRFKHFFKFLKFILCSTITDNITMTASYLLRCSFLPPPVAELFFDLVSFTVSYFIPLIGTIYYFASVPVFLRKRAENSLTWNSASEVTICKVISLVILLMAVYIICWTPYWLCRIGYKVLILLSVHITSLILHLLPYVSCTAYPLIFTLTNRRIKAAHAQLTAKNRHWPFLGFLNFERRARTLVSVSHFNQPSSNSIQKYKIKLTDRVVSNLELLSKYPCHLILFILKL</sequence>
<feature type="transmembrane region" description="Helical" evidence="9">
    <location>
        <begin position="238"/>
        <end position="258"/>
    </location>
</feature>
<evidence type="ECO:0000259" key="10">
    <source>
        <dbReference type="PROSITE" id="PS50262"/>
    </source>
</evidence>